<keyword evidence="13 25" id="KW-1133">Transmembrane helix</keyword>
<dbReference type="FunFam" id="3.30.70.1230:FF:000008">
    <property type="entry name" value="Adenylate cyclase type 9"/>
    <property type="match status" value="1"/>
</dbReference>
<feature type="compositionally biased region" description="Basic and acidic residues" evidence="24">
    <location>
        <begin position="103"/>
        <end position="115"/>
    </location>
</feature>
<feature type="region of interest" description="Disordered" evidence="24">
    <location>
        <begin position="346"/>
        <end position="403"/>
    </location>
</feature>
<evidence type="ECO:0000256" key="1">
    <source>
        <dbReference type="ARBA" id="ARBA00001593"/>
    </source>
</evidence>
<keyword evidence="18 23" id="KW-0456">Lyase</keyword>
<evidence type="ECO:0000256" key="10">
    <source>
        <dbReference type="ARBA" id="ARBA00022741"/>
    </source>
</evidence>
<evidence type="ECO:0000256" key="16">
    <source>
        <dbReference type="ARBA" id="ARBA00023180"/>
    </source>
</evidence>
<keyword evidence="14" id="KW-0115">cAMP biosynthesis</keyword>
<comment type="subcellular location">
    <subcellularLocation>
        <location evidence="4">Cell membrane</location>
        <topology evidence="4">Multi-pass membrane protein</topology>
    </subcellularLocation>
</comment>
<evidence type="ECO:0000256" key="24">
    <source>
        <dbReference type="SAM" id="MobiDB-lite"/>
    </source>
</evidence>
<dbReference type="GO" id="GO:0007189">
    <property type="term" value="P:adenylate cyclase-activating G protein-coupled receptor signaling pathway"/>
    <property type="evidence" value="ECO:0007669"/>
    <property type="project" value="TreeGrafter"/>
</dbReference>
<dbReference type="PROSITE" id="PS50125">
    <property type="entry name" value="GUANYLATE_CYCLASE_2"/>
    <property type="match status" value="2"/>
</dbReference>
<evidence type="ECO:0000256" key="23">
    <source>
        <dbReference type="RuleBase" id="RU000405"/>
    </source>
</evidence>
<keyword evidence="9" id="KW-0677">Repeat</keyword>
<dbReference type="InterPro" id="IPR001054">
    <property type="entry name" value="A/G_cyclase"/>
</dbReference>
<dbReference type="CDD" id="cd07302">
    <property type="entry name" value="CHD"/>
    <property type="match status" value="2"/>
</dbReference>
<comment type="cofactor">
    <cofactor evidence="3">
        <name>Mg(2+)</name>
        <dbReference type="ChEBI" id="CHEBI:18420"/>
    </cofactor>
</comment>
<dbReference type="GO" id="GO:0035556">
    <property type="term" value="P:intracellular signal transduction"/>
    <property type="evidence" value="ECO:0007669"/>
    <property type="project" value="InterPro"/>
</dbReference>
<comment type="similarity">
    <text evidence="23">Belongs to the adenylyl cyclase class-4/guanylyl cyclase family.</text>
</comment>
<comment type="catalytic activity">
    <reaction evidence="1">
        <text>ATP = 3',5'-cyclic AMP + diphosphate</text>
        <dbReference type="Rhea" id="RHEA:15389"/>
        <dbReference type="ChEBI" id="CHEBI:30616"/>
        <dbReference type="ChEBI" id="CHEBI:33019"/>
        <dbReference type="ChEBI" id="CHEBI:58165"/>
        <dbReference type="EC" id="4.6.1.1"/>
    </reaction>
</comment>
<gene>
    <name evidence="27" type="ORF">CGI_10006024</name>
</gene>
<evidence type="ECO:0000256" key="25">
    <source>
        <dbReference type="SAM" id="Phobius"/>
    </source>
</evidence>
<dbReference type="FunFam" id="3.30.70.1230:FF:000014">
    <property type="entry name" value="adenylate cyclase type 9"/>
    <property type="match status" value="1"/>
</dbReference>
<dbReference type="InterPro" id="IPR018297">
    <property type="entry name" value="A/G_cyclase_CS"/>
</dbReference>
<keyword evidence="11" id="KW-0067">ATP-binding</keyword>
<evidence type="ECO:0000256" key="9">
    <source>
        <dbReference type="ARBA" id="ARBA00022737"/>
    </source>
</evidence>
<feature type="transmembrane region" description="Helical" evidence="25">
    <location>
        <begin position="613"/>
        <end position="634"/>
    </location>
</feature>
<evidence type="ECO:0000256" key="6">
    <source>
        <dbReference type="ARBA" id="ARBA00022475"/>
    </source>
</evidence>
<dbReference type="Gene3D" id="3.30.70.1230">
    <property type="entry name" value="Nucleotide cyclase"/>
    <property type="match status" value="2"/>
</dbReference>
<dbReference type="GO" id="GO:0005886">
    <property type="term" value="C:plasma membrane"/>
    <property type="evidence" value="ECO:0007669"/>
    <property type="project" value="UniProtKB-SubCell"/>
</dbReference>
<dbReference type="AlphaFoldDB" id="K1PNJ6"/>
<evidence type="ECO:0000256" key="22">
    <source>
        <dbReference type="ARBA" id="ARBA00081427"/>
    </source>
</evidence>
<evidence type="ECO:0000256" key="12">
    <source>
        <dbReference type="ARBA" id="ARBA00022842"/>
    </source>
</evidence>
<dbReference type="PANTHER" id="PTHR45627">
    <property type="entry name" value="ADENYLATE CYCLASE TYPE 1"/>
    <property type="match status" value="1"/>
</dbReference>
<sequence length="1015" mass="115499">MASNGNTKGGDNLYLSTMDTIDPKTVCVDLEMEENELNESDKQACGKWPILFERASVGQRSTFWKIGQSVLAQRELKNEKRLKEKMIHSLMPPSVAQEVMASRQDKEQNPDEESRSKKRNSKSKNVKGEIIFRPFNMNTMDNVSILFADIVGFTKMSSNKTAAHLVGLLNDLFGRFDTLCTNSGCEKISTLGDCYYCVSGCPQPKEDHATCCINMGLGMITAIKEFDKENNESVNMRVGVHTGTVLCGIVGRQRFKFDVWSNDVTLANTMESSGLPGKVHISEASLSFLNKEDYDVEEGPDVQDNRTYKVLIEEYDTSKSTYAVRHTEEQKVIKTYFINGYKNQMADEDSKENDPSSSNQQEEDHGSTEHAEGNPEDVDKTTKKHRLSNHYESKASDANGITQNLLGRKRSASDVSLEQDNELHWTGNIETFVRIDPSLHFGNGSAVSTVDTILTNEMKENSATKYKKEEDTRDSEHGKYMNDKQIINLINEDRTNQEFFYRPPINILTLAFTNAEMETDYRDHYLEDTKNQNTVSSPRYQALLEIIISFVVFCITSVCCFLIFERQLPWILVFIISLILEVLCMIQAFTDVKYRERKVDSCPSCSHLMSGWYFRNLMGAMVTSIPVVAVYSNLSCEIAMNKLSQDYFFCYCIVMALLHYCNFTMISSWIKSIVASLAGVVILVLLYVQLCMFETAPENNPLTNGSFGYSNTTDITITKFVTVMDTGATILPPLFSGDHPLKFEIILDIVLLLVLIFFLNREFEISYRLSYHGDKQASANKQQMQLNKEQADWLLHNIIPKHVSEQLKGENCQYSKNHKDVGVIFAAIVNFNEFYDESYEGGREYLRVLNELVSDYEDLLNQHRFKDVEKIKTITSTFMAASGLNTQSRMANKHPSAHLFALMEFSIEMQEVVKRFNESLFNFDFILNIGYNHGEVTAGVIGTTKLLYDIWGDTVNISSRMYSTGVKDRIQVPEASLQLLEEMFEFEYRGTIQVKGKGDMKTYLLKGKKEGAYWE</sequence>
<dbReference type="EMBL" id="JH817074">
    <property type="protein sequence ID" value="EKC20449.1"/>
    <property type="molecule type" value="Genomic_DNA"/>
</dbReference>
<evidence type="ECO:0000259" key="26">
    <source>
        <dbReference type="PROSITE" id="PS50125"/>
    </source>
</evidence>
<evidence type="ECO:0000256" key="14">
    <source>
        <dbReference type="ARBA" id="ARBA00022998"/>
    </source>
</evidence>
<evidence type="ECO:0000256" key="18">
    <source>
        <dbReference type="ARBA" id="ARBA00023239"/>
    </source>
</evidence>
<evidence type="ECO:0000256" key="15">
    <source>
        <dbReference type="ARBA" id="ARBA00023136"/>
    </source>
</evidence>
<keyword evidence="15 25" id="KW-0472">Membrane</keyword>
<dbReference type="GO" id="GO:0004016">
    <property type="term" value="F:adenylate cyclase activity"/>
    <property type="evidence" value="ECO:0007669"/>
    <property type="project" value="UniProtKB-EC"/>
</dbReference>
<proteinExistence type="inferred from homology"/>
<feature type="transmembrane region" description="Helical" evidence="25">
    <location>
        <begin position="646"/>
        <end position="666"/>
    </location>
</feature>
<feature type="domain" description="Guanylate cyclase" evidence="26">
    <location>
        <begin position="144"/>
        <end position="271"/>
    </location>
</feature>
<accession>K1PNJ6</accession>
<evidence type="ECO:0000256" key="5">
    <source>
        <dbReference type="ARBA" id="ARBA00012201"/>
    </source>
</evidence>
<keyword evidence="12" id="KW-0460">Magnesium</keyword>
<feature type="transmembrane region" description="Helical" evidence="25">
    <location>
        <begin position="673"/>
        <end position="690"/>
    </location>
</feature>
<evidence type="ECO:0000256" key="4">
    <source>
        <dbReference type="ARBA" id="ARBA00004651"/>
    </source>
</evidence>
<dbReference type="InParanoid" id="K1PNJ6"/>
<keyword evidence="10" id="KW-0547">Nucleotide-binding</keyword>
<evidence type="ECO:0000256" key="17">
    <source>
        <dbReference type="ARBA" id="ARBA00023211"/>
    </source>
</evidence>
<feature type="domain" description="Guanylate cyclase" evidence="26">
    <location>
        <begin position="822"/>
        <end position="962"/>
    </location>
</feature>
<keyword evidence="17" id="KW-0464">Manganese</keyword>
<dbReference type="GO" id="GO:0046872">
    <property type="term" value="F:metal ion binding"/>
    <property type="evidence" value="ECO:0007669"/>
    <property type="project" value="UniProtKB-KW"/>
</dbReference>
<reference evidence="27" key="1">
    <citation type="journal article" date="2012" name="Nature">
        <title>The oyster genome reveals stress adaptation and complexity of shell formation.</title>
        <authorList>
            <person name="Zhang G."/>
            <person name="Fang X."/>
            <person name="Guo X."/>
            <person name="Li L."/>
            <person name="Luo R."/>
            <person name="Xu F."/>
            <person name="Yang P."/>
            <person name="Zhang L."/>
            <person name="Wang X."/>
            <person name="Qi H."/>
            <person name="Xiong Z."/>
            <person name="Que H."/>
            <person name="Xie Y."/>
            <person name="Holland P.W."/>
            <person name="Paps J."/>
            <person name="Zhu Y."/>
            <person name="Wu F."/>
            <person name="Chen Y."/>
            <person name="Wang J."/>
            <person name="Peng C."/>
            <person name="Meng J."/>
            <person name="Yang L."/>
            <person name="Liu J."/>
            <person name="Wen B."/>
            <person name="Zhang N."/>
            <person name="Huang Z."/>
            <person name="Zhu Q."/>
            <person name="Feng Y."/>
            <person name="Mount A."/>
            <person name="Hedgecock D."/>
            <person name="Xu Z."/>
            <person name="Liu Y."/>
            <person name="Domazet-Loso T."/>
            <person name="Du Y."/>
            <person name="Sun X."/>
            <person name="Zhang S."/>
            <person name="Liu B."/>
            <person name="Cheng P."/>
            <person name="Jiang X."/>
            <person name="Li J."/>
            <person name="Fan D."/>
            <person name="Wang W."/>
            <person name="Fu W."/>
            <person name="Wang T."/>
            <person name="Wang B."/>
            <person name="Zhang J."/>
            <person name="Peng Z."/>
            <person name="Li Y."/>
            <person name="Li N."/>
            <person name="Wang J."/>
            <person name="Chen M."/>
            <person name="He Y."/>
            <person name="Tan F."/>
            <person name="Song X."/>
            <person name="Zheng Q."/>
            <person name="Huang R."/>
            <person name="Yang H."/>
            <person name="Du X."/>
            <person name="Chen L."/>
            <person name="Yang M."/>
            <person name="Gaffney P.M."/>
            <person name="Wang S."/>
            <person name="Luo L."/>
            <person name="She Z."/>
            <person name="Ming Y."/>
            <person name="Huang W."/>
            <person name="Zhang S."/>
            <person name="Huang B."/>
            <person name="Zhang Y."/>
            <person name="Qu T."/>
            <person name="Ni P."/>
            <person name="Miao G."/>
            <person name="Wang J."/>
            <person name="Wang Q."/>
            <person name="Steinberg C.E."/>
            <person name="Wang H."/>
            <person name="Li N."/>
            <person name="Qian L."/>
            <person name="Zhang G."/>
            <person name="Li Y."/>
            <person name="Yang H."/>
            <person name="Liu X."/>
            <person name="Wang J."/>
            <person name="Yin Y."/>
            <person name="Wang J."/>
        </authorList>
    </citation>
    <scope>NUCLEOTIDE SEQUENCE [LARGE SCALE GENOMIC DNA]</scope>
    <source>
        <strain evidence="27">05x7-T-G4-1.051#20</strain>
    </source>
</reference>
<evidence type="ECO:0000256" key="20">
    <source>
        <dbReference type="ARBA" id="ARBA00081225"/>
    </source>
</evidence>
<evidence type="ECO:0000256" key="21">
    <source>
        <dbReference type="ARBA" id="ARBA00081232"/>
    </source>
</evidence>
<name>K1PNJ6_MAGGI</name>
<dbReference type="PROSITE" id="PS00452">
    <property type="entry name" value="GUANYLATE_CYCLASE_1"/>
    <property type="match status" value="1"/>
</dbReference>
<evidence type="ECO:0000256" key="11">
    <source>
        <dbReference type="ARBA" id="ARBA00022840"/>
    </source>
</evidence>
<organism evidence="27">
    <name type="scientific">Magallana gigas</name>
    <name type="common">Pacific oyster</name>
    <name type="synonym">Crassostrea gigas</name>
    <dbReference type="NCBI Taxonomy" id="29159"/>
    <lineage>
        <taxon>Eukaryota</taxon>
        <taxon>Metazoa</taxon>
        <taxon>Spiralia</taxon>
        <taxon>Lophotrochozoa</taxon>
        <taxon>Mollusca</taxon>
        <taxon>Bivalvia</taxon>
        <taxon>Autobranchia</taxon>
        <taxon>Pteriomorphia</taxon>
        <taxon>Ostreida</taxon>
        <taxon>Ostreoidea</taxon>
        <taxon>Ostreidae</taxon>
        <taxon>Magallana</taxon>
    </lineage>
</organism>
<dbReference type="HOGENOM" id="CLU_001072_2_5_1"/>
<keyword evidence="6" id="KW-1003">Cell membrane</keyword>
<keyword evidence="16" id="KW-0325">Glycoprotein</keyword>
<dbReference type="InterPro" id="IPR029787">
    <property type="entry name" value="Nucleotide_cyclase"/>
</dbReference>
<feature type="region of interest" description="Disordered" evidence="24">
    <location>
        <begin position="93"/>
        <end position="124"/>
    </location>
</feature>
<dbReference type="SMART" id="SM00044">
    <property type="entry name" value="CYCc"/>
    <property type="match status" value="2"/>
</dbReference>
<evidence type="ECO:0000256" key="7">
    <source>
        <dbReference type="ARBA" id="ARBA00022692"/>
    </source>
</evidence>
<dbReference type="GO" id="GO:0005524">
    <property type="term" value="F:ATP binding"/>
    <property type="evidence" value="ECO:0007669"/>
    <property type="project" value="UniProtKB-KW"/>
</dbReference>
<evidence type="ECO:0000256" key="19">
    <source>
        <dbReference type="ARBA" id="ARBA00070496"/>
    </source>
</evidence>
<feature type="transmembrane region" description="Helical" evidence="25">
    <location>
        <begin position="542"/>
        <end position="564"/>
    </location>
</feature>
<keyword evidence="8" id="KW-0479">Metal-binding</keyword>
<evidence type="ECO:0000313" key="27">
    <source>
        <dbReference type="EMBL" id="EKC20449.1"/>
    </source>
</evidence>
<keyword evidence="7 25" id="KW-0812">Transmembrane</keyword>
<evidence type="ECO:0000256" key="3">
    <source>
        <dbReference type="ARBA" id="ARBA00001946"/>
    </source>
</evidence>
<evidence type="ECO:0000256" key="13">
    <source>
        <dbReference type="ARBA" id="ARBA00022989"/>
    </source>
</evidence>
<dbReference type="EC" id="4.6.1.1" evidence="5"/>
<dbReference type="SUPFAM" id="SSF55073">
    <property type="entry name" value="Nucleotide cyclase"/>
    <property type="match status" value="2"/>
</dbReference>
<feature type="compositionally biased region" description="Basic and acidic residues" evidence="24">
    <location>
        <begin position="362"/>
        <end position="381"/>
    </location>
</feature>
<dbReference type="GO" id="GO:0006171">
    <property type="term" value="P:cAMP biosynthetic process"/>
    <property type="evidence" value="ECO:0007669"/>
    <property type="project" value="UniProtKB-KW"/>
</dbReference>
<dbReference type="Pfam" id="PF00211">
    <property type="entry name" value="Guanylate_cyc"/>
    <property type="match status" value="2"/>
</dbReference>
<evidence type="ECO:0000256" key="2">
    <source>
        <dbReference type="ARBA" id="ARBA00001936"/>
    </source>
</evidence>
<dbReference type="PANTHER" id="PTHR45627:SF8">
    <property type="entry name" value="ADENYLATE CYCLASE TYPE 9"/>
    <property type="match status" value="1"/>
</dbReference>
<feature type="transmembrane region" description="Helical" evidence="25">
    <location>
        <begin position="741"/>
        <end position="759"/>
    </location>
</feature>
<comment type="cofactor">
    <cofactor evidence="2">
        <name>Mn(2+)</name>
        <dbReference type="ChEBI" id="CHEBI:29035"/>
    </cofactor>
</comment>
<dbReference type="FunCoup" id="K1PNJ6">
    <property type="interactions" value="215"/>
</dbReference>
<evidence type="ECO:0000256" key="8">
    <source>
        <dbReference type="ARBA" id="ARBA00022723"/>
    </source>
</evidence>
<feature type="transmembrane region" description="Helical" evidence="25">
    <location>
        <begin position="570"/>
        <end position="592"/>
    </location>
</feature>
<protein>
    <recommendedName>
        <fullName evidence="19">Adenylate cyclase type 9</fullName>
        <ecNumber evidence="5">4.6.1.1</ecNumber>
    </recommendedName>
    <alternativeName>
        <fullName evidence="22">ATP pyrophosphate-lyase 9</fullName>
    </alternativeName>
    <alternativeName>
        <fullName evidence="20">Adenylate cyclase type IX</fullName>
    </alternativeName>
    <alternativeName>
        <fullName evidence="21">Adenylyl cyclase 9</fullName>
    </alternativeName>
</protein>